<comment type="caution">
    <text evidence="8">The sequence shown here is derived from an EMBL/GenBank/DDBJ whole genome shotgun (WGS) entry which is preliminary data.</text>
</comment>
<dbReference type="EMBL" id="CAMXCT030002458">
    <property type="protein sequence ID" value="CAL4785602.1"/>
    <property type="molecule type" value="Genomic_DNA"/>
</dbReference>
<comment type="subcellular location">
    <subcellularLocation>
        <location evidence="1">Membrane</location>
        <topology evidence="1">Multi-pass membrane protein</topology>
    </subcellularLocation>
</comment>
<dbReference type="InterPro" id="IPR005821">
    <property type="entry name" value="Ion_trans_dom"/>
</dbReference>
<accession>A0A9P1CVN8</accession>
<feature type="transmembrane region" description="Helical" evidence="6">
    <location>
        <begin position="49"/>
        <end position="71"/>
    </location>
</feature>
<evidence type="ECO:0000256" key="2">
    <source>
        <dbReference type="ARBA" id="ARBA00022692"/>
    </source>
</evidence>
<name>A0A9P1CVN8_9DINO</name>
<dbReference type="SMART" id="SM00054">
    <property type="entry name" value="EFh"/>
    <property type="match status" value="2"/>
</dbReference>
<dbReference type="Pfam" id="PF00520">
    <property type="entry name" value="Ion_trans"/>
    <property type="match status" value="1"/>
</dbReference>
<gene>
    <name evidence="8" type="ORF">C1SCF055_LOCUS24603</name>
</gene>
<organism evidence="8">
    <name type="scientific">Cladocopium goreaui</name>
    <dbReference type="NCBI Taxonomy" id="2562237"/>
    <lineage>
        <taxon>Eukaryota</taxon>
        <taxon>Sar</taxon>
        <taxon>Alveolata</taxon>
        <taxon>Dinophyceae</taxon>
        <taxon>Suessiales</taxon>
        <taxon>Symbiodiniaceae</taxon>
        <taxon>Cladocopium</taxon>
    </lineage>
</organism>
<dbReference type="PROSITE" id="PS50222">
    <property type="entry name" value="EF_HAND_2"/>
    <property type="match status" value="2"/>
</dbReference>
<dbReference type="SUPFAM" id="SSF47473">
    <property type="entry name" value="EF-hand"/>
    <property type="match status" value="1"/>
</dbReference>
<dbReference type="InterPro" id="IPR002048">
    <property type="entry name" value="EF_hand_dom"/>
</dbReference>
<evidence type="ECO:0000256" key="5">
    <source>
        <dbReference type="ARBA" id="ARBA00023136"/>
    </source>
</evidence>
<reference evidence="9 10" key="2">
    <citation type="submission" date="2024-05" db="EMBL/GenBank/DDBJ databases">
        <authorList>
            <person name="Chen Y."/>
            <person name="Shah S."/>
            <person name="Dougan E. K."/>
            <person name="Thang M."/>
            <person name="Chan C."/>
        </authorList>
    </citation>
    <scope>NUCLEOTIDE SEQUENCE [LARGE SCALE GENOMIC DNA]</scope>
</reference>
<keyword evidence="10" id="KW-1185">Reference proteome</keyword>
<dbReference type="GO" id="GO:0016020">
    <property type="term" value="C:membrane"/>
    <property type="evidence" value="ECO:0007669"/>
    <property type="project" value="UniProtKB-SubCell"/>
</dbReference>
<feature type="domain" description="EF-hand" evidence="7">
    <location>
        <begin position="138"/>
        <end position="172"/>
    </location>
</feature>
<keyword evidence="2 6" id="KW-0812">Transmembrane</keyword>
<dbReference type="EMBL" id="CAMXCT010002458">
    <property type="protein sequence ID" value="CAI3998290.1"/>
    <property type="molecule type" value="Genomic_DNA"/>
</dbReference>
<dbReference type="InterPro" id="IPR018247">
    <property type="entry name" value="EF_Hand_1_Ca_BS"/>
</dbReference>
<dbReference type="PROSITE" id="PS00018">
    <property type="entry name" value="EF_HAND_1"/>
    <property type="match status" value="1"/>
</dbReference>
<dbReference type="InterPro" id="IPR011992">
    <property type="entry name" value="EF-hand-dom_pair"/>
</dbReference>
<dbReference type="GO" id="GO:0005216">
    <property type="term" value="F:monoatomic ion channel activity"/>
    <property type="evidence" value="ECO:0007669"/>
    <property type="project" value="InterPro"/>
</dbReference>
<keyword evidence="4 6" id="KW-1133">Transmembrane helix</keyword>
<proteinExistence type="predicted"/>
<evidence type="ECO:0000256" key="3">
    <source>
        <dbReference type="ARBA" id="ARBA00022837"/>
    </source>
</evidence>
<sequence length="356" mass="40376">MARLADLEMLVEATGSLSSWMYTLIQVLTLDSWNAIARPLQRYVAGSWAFFYCYVAVAVIVFMNLVTAVIVENALSHSKQDEETLLAQKDSEQKSLLKTFRCLFEVMDEDDSGTLTLEEFQGAFETKEVATKLKLLGFKEEDCQVIFNLLDEGDGCLTIDEFFEGLQEMKGPAQAKQVFMVRKRVEQIWNLLLQFSHEVDQDLNDLCQGQKRLRNGWSLTGLGWTVLQRARQYSRSMTPSNAILQERQVDTAFTGLRAGRRASGKQYSRGLKVVSPTMSEAAGCNQLLDRLELLTRDLRSEMRTVSSRLQNVEVAQRRMFERIDFIARRQDEGAGRTLGMSPQATDVTNACGRLFD</sequence>
<dbReference type="EMBL" id="CAMXCT020002458">
    <property type="protein sequence ID" value="CAL1151665.1"/>
    <property type="molecule type" value="Genomic_DNA"/>
</dbReference>
<evidence type="ECO:0000313" key="9">
    <source>
        <dbReference type="EMBL" id="CAL4785602.1"/>
    </source>
</evidence>
<protein>
    <submittedName>
        <fullName evidence="9">Voltage-dependent T-type calcium channel subunit alpha-1H</fullName>
    </submittedName>
</protein>
<keyword evidence="3" id="KW-0106">Calcium</keyword>
<dbReference type="GO" id="GO:0005509">
    <property type="term" value="F:calcium ion binding"/>
    <property type="evidence" value="ECO:0007669"/>
    <property type="project" value="InterPro"/>
</dbReference>
<evidence type="ECO:0000259" key="7">
    <source>
        <dbReference type="PROSITE" id="PS50222"/>
    </source>
</evidence>
<dbReference type="AlphaFoldDB" id="A0A9P1CVN8"/>
<dbReference type="Proteomes" id="UP001152797">
    <property type="component" value="Unassembled WGS sequence"/>
</dbReference>
<feature type="domain" description="EF-hand" evidence="7">
    <location>
        <begin position="95"/>
        <end position="130"/>
    </location>
</feature>
<dbReference type="Gene3D" id="1.10.238.10">
    <property type="entry name" value="EF-hand"/>
    <property type="match status" value="1"/>
</dbReference>
<evidence type="ECO:0000256" key="4">
    <source>
        <dbReference type="ARBA" id="ARBA00022989"/>
    </source>
</evidence>
<reference evidence="8" key="1">
    <citation type="submission" date="2022-10" db="EMBL/GenBank/DDBJ databases">
        <authorList>
            <person name="Chen Y."/>
            <person name="Dougan E. K."/>
            <person name="Chan C."/>
            <person name="Rhodes N."/>
            <person name="Thang M."/>
        </authorList>
    </citation>
    <scope>NUCLEOTIDE SEQUENCE</scope>
</reference>
<evidence type="ECO:0000313" key="8">
    <source>
        <dbReference type="EMBL" id="CAI3998290.1"/>
    </source>
</evidence>
<evidence type="ECO:0000256" key="6">
    <source>
        <dbReference type="SAM" id="Phobius"/>
    </source>
</evidence>
<keyword evidence="5 6" id="KW-0472">Membrane</keyword>
<dbReference type="Gene3D" id="1.10.287.70">
    <property type="match status" value="1"/>
</dbReference>
<dbReference type="CDD" id="cd00051">
    <property type="entry name" value="EFh"/>
    <property type="match status" value="1"/>
</dbReference>
<evidence type="ECO:0000313" key="10">
    <source>
        <dbReference type="Proteomes" id="UP001152797"/>
    </source>
</evidence>
<dbReference type="OrthoDB" id="2149267at2759"/>
<evidence type="ECO:0000256" key="1">
    <source>
        <dbReference type="ARBA" id="ARBA00004141"/>
    </source>
</evidence>